<protein>
    <submittedName>
        <fullName evidence="1">Uncharacterized protein</fullName>
    </submittedName>
</protein>
<dbReference type="AlphaFoldDB" id="A0A553NH98"/>
<dbReference type="EMBL" id="SRMA01026969">
    <property type="protein sequence ID" value="TRY64768.1"/>
    <property type="molecule type" value="Genomic_DNA"/>
</dbReference>
<dbReference type="Proteomes" id="UP000316079">
    <property type="component" value="Unassembled WGS sequence"/>
</dbReference>
<name>A0A553NH98_9TELE</name>
<gene>
    <name evidence="1" type="ORF">DNTS_027664</name>
</gene>
<comment type="caution">
    <text evidence="1">The sequence shown here is derived from an EMBL/GenBank/DDBJ whole genome shotgun (WGS) entry which is preliminary data.</text>
</comment>
<keyword evidence="2" id="KW-1185">Reference proteome</keyword>
<accession>A0A553NH98</accession>
<proteinExistence type="predicted"/>
<evidence type="ECO:0000313" key="2">
    <source>
        <dbReference type="Proteomes" id="UP000316079"/>
    </source>
</evidence>
<organism evidence="1 2">
    <name type="scientific">Danionella cerebrum</name>
    <dbReference type="NCBI Taxonomy" id="2873325"/>
    <lineage>
        <taxon>Eukaryota</taxon>
        <taxon>Metazoa</taxon>
        <taxon>Chordata</taxon>
        <taxon>Craniata</taxon>
        <taxon>Vertebrata</taxon>
        <taxon>Euteleostomi</taxon>
        <taxon>Actinopterygii</taxon>
        <taxon>Neopterygii</taxon>
        <taxon>Teleostei</taxon>
        <taxon>Ostariophysi</taxon>
        <taxon>Cypriniformes</taxon>
        <taxon>Danionidae</taxon>
        <taxon>Danioninae</taxon>
        <taxon>Danionella</taxon>
    </lineage>
</organism>
<reference evidence="1 2" key="1">
    <citation type="journal article" date="2019" name="Sci. Data">
        <title>Hybrid genome assembly and annotation of Danionella translucida.</title>
        <authorList>
            <person name="Kadobianskyi M."/>
            <person name="Schulze L."/>
            <person name="Schuelke M."/>
            <person name="Judkewitz B."/>
        </authorList>
    </citation>
    <scope>NUCLEOTIDE SEQUENCE [LARGE SCALE GENOMIC DNA]</scope>
    <source>
        <strain evidence="1 2">Bolton</strain>
    </source>
</reference>
<evidence type="ECO:0000313" key="1">
    <source>
        <dbReference type="EMBL" id="TRY64768.1"/>
    </source>
</evidence>
<dbReference type="PROSITE" id="PS51257">
    <property type="entry name" value="PROKAR_LIPOPROTEIN"/>
    <property type="match status" value="1"/>
</dbReference>
<dbReference type="OrthoDB" id="69177at2759"/>
<sequence>MNRRTPSSVPSSASWLFPVPHWTGFLCGCHTYTSLVAPGEIKNKIVPQEESGLRPEVELDLL</sequence>